<keyword evidence="8" id="KW-1185">Reference proteome</keyword>
<dbReference type="GO" id="GO:0006362">
    <property type="term" value="P:transcription elongation by RNA polymerase I"/>
    <property type="evidence" value="ECO:0007669"/>
    <property type="project" value="TreeGrafter"/>
</dbReference>
<feature type="compositionally biased region" description="Basic and acidic residues" evidence="5">
    <location>
        <begin position="308"/>
        <end position="347"/>
    </location>
</feature>
<evidence type="ECO:0000256" key="1">
    <source>
        <dbReference type="ARBA" id="ARBA00004123"/>
    </source>
</evidence>
<accession>A0A0H2S7S8</accession>
<keyword evidence="2" id="KW-0240">DNA-directed RNA polymerase</keyword>
<dbReference type="PANTHER" id="PTHR12709">
    <property type="entry name" value="DNA-DIRECTED RNA POLYMERASE II, III"/>
    <property type="match status" value="1"/>
</dbReference>
<sequence>MANSPITKKRKHHENAQTNGVSSHKKAKKDKEQNVKRDEKGKGRAVEENTDSAFRVVSASVVLSIPPVFARDLMKGVHEMLDSLIMRYVPALRGVVLSHANAAFISGNAKINAECPFAVCTVGFDATVWSPQVGSKLTGKIKLCSPDHIALLVLQTFNVSIPRHHIETENWEFQYGPLENDPEFGPFATSAKGEKSDDAMQVDGSQHGEGEEQEVGGSWLHKLTGEKLGGEDGILEFTVIGLKIANQMLSLLGSLQDDPFSDRHIPQSAVSATAEEPEESEVEQNLAPLSAGSASSDEEFPDVPTISERAEEREETKEEKKRRKEEEKRAKELRRKEKEERRAAKEEKRKRKEEKKKRKEEEKTSKKKVKGEKKVEVLISGKDES</sequence>
<feature type="compositionally biased region" description="Basic and acidic residues" evidence="5">
    <location>
        <begin position="29"/>
        <end position="47"/>
    </location>
</feature>
<dbReference type="STRING" id="27342.A0A0H2S7S8"/>
<dbReference type="InterPro" id="IPR045113">
    <property type="entry name" value="Rpb7-like"/>
</dbReference>
<dbReference type="Proteomes" id="UP000053477">
    <property type="component" value="Unassembled WGS sequence"/>
</dbReference>
<dbReference type="EMBL" id="KQ085882">
    <property type="protein sequence ID" value="KLO20317.1"/>
    <property type="molecule type" value="Genomic_DNA"/>
</dbReference>
<feature type="region of interest" description="Disordered" evidence="5">
    <location>
        <begin position="1"/>
        <end position="47"/>
    </location>
</feature>
<feature type="region of interest" description="Disordered" evidence="5">
    <location>
        <begin position="191"/>
        <end position="216"/>
    </location>
</feature>
<evidence type="ECO:0000256" key="4">
    <source>
        <dbReference type="ARBA" id="ARBA00023242"/>
    </source>
</evidence>
<organism evidence="7 8">
    <name type="scientific">Schizopora paradoxa</name>
    <dbReference type="NCBI Taxonomy" id="27342"/>
    <lineage>
        <taxon>Eukaryota</taxon>
        <taxon>Fungi</taxon>
        <taxon>Dikarya</taxon>
        <taxon>Basidiomycota</taxon>
        <taxon>Agaricomycotina</taxon>
        <taxon>Agaricomycetes</taxon>
        <taxon>Hymenochaetales</taxon>
        <taxon>Schizoporaceae</taxon>
        <taxon>Schizopora</taxon>
    </lineage>
</organism>
<dbReference type="GO" id="GO:0006352">
    <property type="term" value="P:DNA-templated transcription initiation"/>
    <property type="evidence" value="ECO:0007669"/>
    <property type="project" value="InterPro"/>
</dbReference>
<proteinExistence type="predicted"/>
<evidence type="ECO:0000313" key="7">
    <source>
        <dbReference type="EMBL" id="KLO20317.1"/>
    </source>
</evidence>
<name>A0A0H2S7S8_9AGAM</name>
<comment type="subcellular location">
    <subcellularLocation>
        <location evidence="1">Nucleus</location>
    </subcellularLocation>
</comment>
<feature type="compositionally biased region" description="Basic residues" evidence="5">
    <location>
        <begin position="348"/>
        <end position="358"/>
    </location>
</feature>
<dbReference type="Gene3D" id="2.40.50.1060">
    <property type="match status" value="1"/>
</dbReference>
<dbReference type="OrthoDB" id="10250504at2759"/>
<reference evidence="7 8" key="1">
    <citation type="submission" date="2015-04" db="EMBL/GenBank/DDBJ databases">
        <title>Complete genome sequence of Schizopora paradoxa KUC8140, a cosmopolitan wood degrader in East Asia.</title>
        <authorList>
            <consortium name="DOE Joint Genome Institute"/>
            <person name="Min B."/>
            <person name="Park H."/>
            <person name="Jang Y."/>
            <person name="Kim J.-J."/>
            <person name="Kim K.H."/>
            <person name="Pangilinan J."/>
            <person name="Lipzen A."/>
            <person name="Riley R."/>
            <person name="Grigoriev I.V."/>
            <person name="Spatafora J.W."/>
            <person name="Choi I.-G."/>
        </authorList>
    </citation>
    <scope>NUCLEOTIDE SEQUENCE [LARGE SCALE GENOMIC DNA]</scope>
    <source>
        <strain evidence="7 8">KUC8140</strain>
    </source>
</reference>
<dbReference type="InterPro" id="IPR041178">
    <property type="entry name" value="RPA43_OB"/>
</dbReference>
<dbReference type="Pfam" id="PF17875">
    <property type="entry name" value="RPA43_OB"/>
    <property type="match status" value="1"/>
</dbReference>
<dbReference type="AlphaFoldDB" id="A0A0H2S7S8"/>
<keyword evidence="4" id="KW-0539">Nucleus</keyword>
<evidence type="ECO:0000256" key="5">
    <source>
        <dbReference type="SAM" id="MobiDB-lite"/>
    </source>
</evidence>
<feature type="compositionally biased region" description="Basic and acidic residues" evidence="5">
    <location>
        <begin position="372"/>
        <end position="385"/>
    </location>
</feature>
<dbReference type="InterPro" id="IPR036898">
    <property type="entry name" value="RNA_pol_Rpb7-like_N_sf"/>
</dbReference>
<dbReference type="GO" id="GO:0005736">
    <property type="term" value="C:RNA polymerase I complex"/>
    <property type="evidence" value="ECO:0007669"/>
    <property type="project" value="TreeGrafter"/>
</dbReference>
<dbReference type="PANTHER" id="PTHR12709:SF5">
    <property type="entry name" value="DNA-DIRECTED RNA POLYMERASE I SUBUNIT RPA43"/>
    <property type="match status" value="1"/>
</dbReference>
<evidence type="ECO:0000256" key="3">
    <source>
        <dbReference type="ARBA" id="ARBA00023163"/>
    </source>
</evidence>
<feature type="domain" description="RPA43 OB" evidence="6">
    <location>
        <begin position="131"/>
        <end position="256"/>
    </location>
</feature>
<evidence type="ECO:0000256" key="2">
    <source>
        <dbReference type="ARBA" id="ARBA00022478"/>
    </source>
</evidence>
<dbReference type="Gene3D" id="3.30.1490.120">
    <property type="entry name" value="RNA polymerase Rpb7-like, N-terminal domain"/>
    <property type="match status" value="1"/>
</dbReference>
<feature type="region of interest" description="Disordered" evidence="5">
    <location>
        <begin position="262"/>
        <end position="385"/>
    </location>
</feature>
<evidence type="ECO:0000259" key="6">
    <source>
        <dbReference type="Pfam" id="PF17875"/>
    </source>
</evidence>
<protein>
    <recommendedName>
        <fullName evidence="6">RPA43 OB domain-containing protein</fullName>
    </recommendedName>
</protein>
<keyword evidence="3" id="KW-0804">Transcription</keyword>
<gene>
    <name evidence="7" type="ORF">SCHPADRAFT_923514</name>
</gene>
<dbReference type="CDD" id="cd04328">
    <property type="entry name" value="RNAP_I_Rpa43_N"/>
    <property type="match status" value="1"/>
</dbReference>
<dbReference type="InterPro" id="IPR041901">
    <property type="entry name" value="RNAP_I_Rpa43_N"/>
</dbReference>
<evidence type="ECO:0000313" key="8">
    <source>
        <dbReference type="Proteomes" id="UP000053477"/>
    </source>
</evidence>
<dbReference type="InParanoid" id="A0A0H2S7S8"/>